<protein>
    <submittedName>
        <fullName evidence="6">Beta-lactamase</fullName>
    </submittedName>
</protein>
<evidence type="ECO:0000256" key="1">
    <source>
        <dbReference type="ARBA" id="ARBA00001947"/>
    </source>
</evidence>
<feature type="domain" description="Metallo-beta-lactamase" evidence="5">
    <location>
        <begin position="14"/>
        <end position="191"/>
    </location>
</feature>
<dbReference type="Proteomes" id="UP000030993">
    <property type="component" value="Unassembled WGS sequence"/>
</dbReference>
<keyword evidence="4" id="KW-0862">Zinc</keyword>
<comment type="caution">
    <text evidence="6">The sequence shown here is derived from an EMBL/GenBank/DDBJ whole genome shotgun (WGS) entry which is preliminary data.</text>
</comment>
<dbReference type="SMART" id="SM00849">
    <property type="entry name" value="Lactamase_B"/>
    <property type="match status" value="1"/>
</dbReference>
<evidence type="ECO:0000313" key="6">
    <source>
        <dbReference type="EMBL" id="KHM53166.1"/>
    </source>
</evidence>
<keyword evidence="2" id="KW-0479">Metal-binding</keyword>
<evidence type="ECO:0000313" key="7">
    <source>
        <dbReference type="Proteomes" id="UP000030993"/>
    </source>
</evidence>
<dbReference type="InterPro" id="IPR051453">
    <property type="entry name" value="MBL_Glyoxalase_II"/>
</dbReference>
<dbReference type="InterPro" id="IPR001279">
    <property type="entry name" value="Metallo-B-lactamas"/>
</dbReference>
<proteinExistence type="predicted"/>
<dbReference type="PANTHER" id="PTHR46233:SF3">
    <property type="entry name" value="HYDROXYACYLGLUTATHIONE HYDROLASE GLOC"/>
    <property type="match status" value="1"/>
</dbReference>
<dbReference type="RefSeq" id="WP_039205712.1">
    <property type="nucleotide sequence ID" value="NZ_JSCE01000009.1"/>
</dbReference>
<dbReference type="EMBL" id="JSCE01000009">
    <property type="protein sequence ID" value="KHM53166.1"/>
    <property type="molecule type" value="Genomic_DNA"/>
</dbReference>
<evidence type="ECO:0000259" key="5">
    <source>
        <dbReference type="SMART" id="SM00849"/>
    </source>
</evidence>
<dbReference type="Gene3D" id="3.60.15.10">
    <property type="entry name" value="Ribonuclease Z/Hydroxyacylglutathione hydrolase-like"/>
    <property type="match status" value="1"/>
</dbReference>
<comment type="cofactor">
    <cofactor evidence="1">
        <name>Zn(2+)</name>
        <dbReference type="ChEBI" id="CHEBI:29105"/>
    </cofactor>
</comment>
<gene>
    <name evidence="6" type="ORF">NZ47_00600</name>
</gene>
<organism evidence="6 7">
    <name type="scientific">Anaerovibrio lipolyticus</name>
    <dbReference type="NCBI Taxonomy" id="82374"/>
    <lineage>
        <taxon>Bacteria</taxon>
        <taxon>Bacillati</taxon>
        <taxon>Bacillota</taxon>
        <taxon>Negativicutes</taxon>
        <taxon>Selenomonadales</taxon>
        <taxon>Selenomonadaceae</taxon>
        <taxon>Anaerovibrio</taxon>
    </lineage>
</organism>
<accession>A0A0B2K331</accession>
<dbReference type="AlphaFoldDB" id="A0A0B2K331"/>
<sequence length="207" mass="21653">MDFSVKSFEVGPVAANCYILKDNDSNEGMVIDPGGNPDKILSAIKEMGVEVKLIALTHGHFDHIGGLGKVKNALNVPVAIHEADGEMLTDAKKNLSAFVGAPGEMEAADVLLKDGDNISFGGCSLKVIHTPGHTQGGVCFYGGGALFSGDTLFAGSVGRTDFPGSSTEDILDSIRNRLAKVSDSTKVFPGHGPASTMGIERETNPFF</sequence>
<dbReference type="GO" id="GO:0046872">
    <property type="term" value="F:metal ion binding"/>
    <property type="evidence" value="ECO:0007669"/>
    <property type="project" value="UniProtKB-KW"/>
</dbReference>
<keyword evidence="7" id="KW-1185">Reference proteome</keyword>
<evidence type="ECO:0000256" key="4">
    <source>
        <dbReference type="ARBA" id="ARBA00022833"/>
    </source>
</evidence>
<dbReference type="GO" id="GO:0016787">
    <property type="term" value="F:hydrolase activity"/>
    <property type="evidence" value="ECO:0007669"/>
    <property type="project" value="UniProtKB-KW"/>
</dbReference>
<reference evidence="6 7" key="1">
    <citation type="journal article" date="2013" name="PLoS ONE">
        <title>Identification and characterization of three novel lipases belonging to families II and V from Anaerovibrio lipolyticus 5ST.</title>
        <authorList>
            <person name="Prive F."/>
            <person name="Kaderbhai N.N."/>
            <person name="Girdwood S."/>
            <person name="Worgan H.J."/>
            <person name="Pinloche E."/>
            <person name="Scollan N.D."/>
            <person name="Huws S.A."/>
            <person name="Newbold C.J."/>
        </authorList>
    </citation>
    <scope>NUCLEOTIDE SEQUENCE [LARGE SCALE GENOMIC DNA]</scope>
    <source>
        <strain evidence="6 7">5S</strain>
    </source>
</reference>
<dbReference type="eggNOG" id="COG0491">
    <property type="taxonomic scope" value="Bacteria"/>
</dbReference>
<dbReference type="SUPFAM" id="SSF56281">
    <property type="entry name" value="Metallo-hydrolase/oxidoreductase"/>
    <property type="match status" value="1"/>
</dbReference>
<dbReference type="Pfam" id="PF00753">
    <property type="entry name" value="Lactamase_B"/>
    <property type="match status" value="1"/>
</dbReference>
<dbReference type="CDD" id="cd06262">
    <property type="entry name" value="metallo-hydrolase-like_MBL-fold"/>
    <property type="match status" value="1"/>
</dbReference>
<name>A0A0B2K331_9FIRM</name>
<evidence type="ECO:0000256" key="2">
    <source>
        <dbReference type="ARBA" id="ARBA00022723"/>
    </source>
</evidence>
<evidence type="ECO:0000256" key="3">
    <source>
        <dbReference type="ARBA" id="ARBA00022801"/>
    </source>
</evidence>
<dbReference type="InterPro" id="IPR036866">
    <property type="entry name" value="RibonucZ/Hydroxyglut_hydro"/>
</dbReference>
<keyword evidence="3" id="KW-0378">Hydrolase</keyword>
<dbReference type="STRING" id="82374.NZ47_00600"/>
<dbReference type="PANTHER" id="PTHR46233">
    <property type="entry name" value="HYDROXYACYLGLUTATHIONE HYDROLASE GLOC"/>
    <property type="match status" value="1"/>
</dbReference>